<evidence type="ECO:0000256" key="8">
    <source>
        <dbReference type="SAM" id="Phobius"/>
    </source>
</evidence>
<dbReference type="EMBL" id="PUGF01000013">
    <property type="protein sequence ID" value="PRC92400.1"/>
    <property type="molecule type" value="Genomic_DNA"/>
</dbReference>
<accession>A0A2S9GXG6</accession>
<dbReference type="RefSeq" id="WP_105532536.1">
    <property type="nucleotide sequence ID" value="NZ_PUGF01000013.1"/>
</dbReference>
<feature type="transmembrane region" description="Helical" evidence="8">
    <location>
        <begin position="64"/>
        <end position="82"/>
    </location>
</feature>
<keyword evidence="5 8" id="KW-0812">Transmembrane</keyword>
<gene>
    <name evidence="9" type="ORF">S2091_2775</name>
</gene>
<comment type="caution">
    <text evidence="9">The sequence shown here is derived from an EMBL/GenBank/DDBJ whole genome shotgun (WGS) entry which is preliminary data.</text>
</comment>
<sequence length="263" mass="28472">MNAYLTASNPSNLPPEQLAEVEQNAFRSGVKACSPTLIGIAAWGLVVGVAMIKTHFTIMQALGMTLFVFAGSAQLAALPLIAVGAPVWVIFVTGLVVNLRFVIFSVILAPHFAHLSFRQRAFWGYMTGDVSMVYFMQRYPTEQAEAGKFAYLKGLLIPNWAAWQIGSIAGIFLGSQIPEEWGVGFAGSLAILCILLPMVMNRSTLIGVIVAGAIALLTIHWPYKLGMLLAVLIGMAAAMIWEEWHEKSSADKKQNQGTNKGNS</sequence>
<evidence type="ECO:0000256" key="1">
    <source>
        <dbReference type="ARBA" id="ARBA00004651"/>
    </source>
</evidence>
<proteinExistence type="inferred from homology"/>
<keyword evidence="3" id="KW-0813">Transport</keyword>
<dbReference type="InterPro" id="IPR011606">
    <property type="entry name" value="Brnchd-chn_aa_trnsp_permease"/>
</dbReference>
<protein>
    <submittedName>
        <fullName evidence="9">Putative branched-chain amino acid permease (Azaleucine resistance)</fullName>
    </submittedName>
</protein>
<organism evidence="9 10">
    <name type="scientific">Solimicrobium silvestre</name>
    <dbReference type="NCBI Taxonomy" id="2099400"/>
    <lineage>
        <taxon>Bacteria</taxon>
        <taxon>Pseudomonadati</taxon>
        <taxon>Pseudomonadota</taxon>
        <taxon>Betaproteobacteria</taxon>
        <taxon>Burkholderiales</taxon>
        <taxon>Oxalobacteraceae</taxon>
        <taxon>Solimicrobium</taxon>
    </lineage>
</organism>
<evidence type="ECO:0000256" key="3">
    <source>
        <dbReference type="ARBA" id="ARBA00022448"/>
    </source>
</evidence>
<feature type="transmembrane region" description="Helical" evidence="8">
    <location>
        <begin position="34"/>
        <end position="52"/>
    </location>
</feature>
<evidence type="ECO:0000256" key="6">
    <source>
        <dbReference type="ARBA" id="ARBA00022989"/>
    </source>
</evidence>
<dbReference type="Proteomes" id="UP000237839">
    <property type="component" value="Unassembled WGS sequence"/>
</dbReference>
<dbReference type="PANTHER" id="PTHR34979">
    <property type="entry name" value="INNER MEMBRANE PROTEIN YGAZ"/>
    <property type="match status" value="1"/>
</dbReference>
<evidence type="ECO:0000313" key="10">
    <source>
        <dbReference type="Proteomes" id="UP000237839"/>
    </source>
</evidence>
<evidence type="ECO:0000256" key="4">
    <source>
        <dbReference type="ARBA" id="ARBA00022475"/>
    </source>
</evidence>
<evidence type="ECO:0000256" key="2">
    <source>
        <dbReference type="ARBA" id="ARBA00010735"/>
    </source>
</evidence>
<keyword evidence="4" id="KW-1003">Cell membrane</keyword>
<keyword evidence="6 8" id="KW-1133">Transmembrane helix</keyword>
<feature type="transmembrane region" description="Helical" evidence="8">
    <location>
        <begin position="227"/>
        <end position="244"/>
    </location>
</feature>
<feature type="transmembrane region" description="Helical" evidence="8">
    <location>
        <begin position="181"/>
        <end position="199"/>
    </location>
</feature>
<keyword evidence="10" id="KW-1185">Reference proteome</keyword>
<dbReference type="AlphaFoldDB" id="A0A2S9GXG6"/>
<evidence type="ECO:0000256" key="5">
    <source>
        <dbReference type="ARBA" id="ARBA00022692"/>
    </source>
</evidence>
<dbReference type="GO" id="GO:1903785">
    <property type="term" value="P:L-valine transmembrane transport"/>
    <property type="evidence" value="ECO:0007669"/>
    <property type="project" value="TreeGrafter"/>
</dbReference>
<evidence type="ECO:0000256" key="7">
    <source>
        <dbReference type="ARBA" id="ARBA00023136"/>
    </source>
</evidence>
<feature type="transmembrane region" description="Helical" evidence="8">
    <location>
        <begin position="88"/>
        <end position="110"/>
    </location>
</feature>
<comment type="subcellular location">
    <subcellularLocation>
        <location evidence="1">Cell membrane</location>
        <topology evidence="1">Multi-pass membrane protein</topology>
    </subcellularLocation>
</comment>
<dbReference type="PANTHER" id="PTHR34979:SF1">
    <property type="entry name" value="INNER MEMBRANE PROTEIN YGAZ"/>
    <property type="match status" value="1"/>
</dbReference>
<name>A0A2S9GXG6_9BURK</name>
<evidence type="ECO:0000313" key="9">
    <source>
        <dbReference type="EMBL" id="PRC92400.1"/>
    </source>
</evidence>
<keyword evidence="7 8" id="KW-0472">Membrane</keyword>
<feature type="transmembrane region" description="Helical" evidence="8">
    <location>
        <begin position="204"/>
        <end position="221"/>
    </location>
</feature>
<reference evidence="9 10" key="1">
    <citation type="submission" date="2018-02" db="EMBL/GenBank/DDBJ databases">
        <title>Solimicrobium silvestre gen. nov., sp. nov., isolated from alpine forest soil.</title>
        <authorList>
            <person name="Margesin R."/>
            <person name="Albuquerque L."/>
            <person name="Zhang D.-C."/>
            <person name="Froufe H.J.C."/>
            <person name="Severino R."/>
            <person name="Roxo I."/>
            <person name="Egas C."/>
            <person name="Da Costa M.S."/>
        </authorList>
    </citation>
    <scope>NUCLEOTIDE SEQUENCE [LARGE SCALE GENOMIC DNA]</scope>
    <source>
        <strain evidence="9 10">S20-91</strain>
    </source>
</reference>
<dbReference type="GO" id="GO:0005886">
    <property type="term" value="C:plasma membrane"/>
    <property type="evidence" value="ECO:0007669"/>
    <property type="project" value="UniProtKB-SubCell"/>
</dbReference>
<dbReference type="OrthoDB" id="9179311at2"/>
<dbReference type="Pfam" id="PF03591">
    <property type="entry name" value="AzlC"/>
    <property type="match status" value="1"/>
</dbReference>
<feature type="transmembrane region" description="Helical" evidence="8">
    <location>
        <begin position="155"/>
        <end position="175"/>
    </location>
</feature>
<comment type="similarity">
    <text evidence="2">Belongs to the AzlC family.</text>
</comment>